<dbReference type="InterPro" id="IPR035897">
    <property type="entry name" value="Toll_tir_struct_dom_sf"/>
</dbReference>
<dbReference type="Proteomes" id="UP000192491">
    <property type="component" value="Unassembled WGS sequence"/>
</dbReference>
<organism evidence="2 3">
    <name type="scientific">Thiothrix lacustris</name>
    <dbReference type="NCBI Taxonomy" id="525917"/>
    <lineage>
        <taxon>Bacteria</taxon>
        <taxon>Pseudomonadati</taxon>
        <taxon>Pseudomonadota</taxon>
        <taxon>Gammaproteobacteria</taxon>
        <taxon>Thiotrichales</taxon>
        <taxon>Thiotrichaceae</taxon>
        <taxon>Thiothrix</taxon>
    </lineage>
</organism>
<dbReference type="InterPro" id="IPR000157">
    <property type="entry name" value="TIR_dom"/>
</dbReference>
<dbReference type="Gene3D" id="3.40.50.10140">
    <property type="entry name" value="Toll/interleukin-1 receptor homology (TIR) domain"/>
    <property type="match status" value="1"/>
</dbReference>
<evidence type="ECO:0000313" key="3">
    <source>
        <dbReference type="Proteomes" id="UP000192491"/>
    </source>
</evidence>
<evidence type="ECO:0000313" key="2">
    <source>
        <dbReference type="EMBL" id="OQX03988.1"/>
    </source>
</evidence>
<name>A0A1Y1QFC6_9GAMM</name>
<dbReference type="GO" id="GO:0007165">
    <property type="term" value="P:signal transduction"/>
    <property type="evidence" value="ECO:0007669"/>
    <property type="project" value="InterPro"/>
</dbReference>
<dbReference type="EMBL" id="MTEJ01000366">
    <property type="protein sequence ID" value="OQX03988.1"/>
    <property type="molecule type" value="Genomic_DNA"/>
</dbReference>
<feature type="domain" description="TIR" evidence="1">
    <location>
        <begin position="7"/>
        <end position="126"/>
    </location>
</feature>
<evidence type="ECO:0000259" key="1">
    <source>
        <dbReference type="Pfam" id="PF13676"/>
    </source>
</evidence>
<comment type="caution">
    <text evidence="2">The sequence shown here is derived from an EMBL/GenBank/DDBJ whole genome shotgun (WGS) entry which is preliminary data.</text>
</comment>
<dbReference type="SUPFAM" id="SSF52200">
    <property type="entry name" value="Toll/Interleukin receptor TIR domain"/>
    <property type="match status" value="1"/>
</dbReference>
<protein>
    <recommendedName>
        <fullName evidence="1">TIR domain-containing protein</fullName>
    </recommendedName>
</protein>
<accession>A0A1Y1QFC6</accession>
<reference evidence="2 3" key="1">
    <citation type="submission" date="2017-01" db="EMBL/GenBank/DDBJ databases">
        <title>Novel large sulfur bacteria in the metagenomes of groundwater-fed chemosynthetic microbial mats in the Lake Huron basin.</title>
        <authorList>
            <person name="Sharrar A.M."/>
            <person name="Flood B.E."/>
            <person name="Bailey J.V."/>
            <person name="Jones D.S."/>
            <person name="Biddanda B."/>
            <person name="Ruberg S.A."/>
            <person name="Marcus D.N."/>
            <person name="Dick G.J."/>
        </authorList>
    </citation>
    <scope>NUCLEOTIDE SEQUENCE [LARGE SCALE GENOMIC DNA]</scope>
    <source>
        <strain evidence="2">A8</strain>
    </source>
</reference>
<gene>
    <name evidence="2" type="ORF">BWK73_37685</name>
</gene>
<proteinExistence type="predicted"/>
<sequence>MAEAINVFVSYSWDVERKTGIVDELEKLCQYRNIRLLRDNNVIKHGELIQQFMDKLTGGEHVITVFSKPYFQSPWCMYELLKTWQKGDFHLRTHPIIADDCDLQNAAYRIDVVDYWVAEHQKIEALLQGRNAALFVKEYEKANMLRDISQNASELMNFAAGRLTTALVELKAQNYAQLLDCIQPIKPSDVQVELLSDADFLAEVRQNIDVDLKKSDVFKEHIIQNCGIDFGESQQLHEYLLEQCMAGEFVAVIQNIQSAFVDCFDFLTEDGDVGALRKLHQAAEGSISKLVLFNVKNDWMEQYREECSKRSHHDHVLPQMSFSGVEVVSSREARTIPKFHRDKHGLDLQGGKGVALETGFRAKDVVRDVIKRLYTKVMERELTTVLDENKAVSILQKTIQQRKQQKNLKLRKNYFLLLPDEANSALADKMVQDRLKTLLPDLSFIRLKSDCHEATFIVEDEDLMVAIGEFFTTLEEYNPK</sequence>
<dbReference type="AlphaFoldDB" id="A0A1Y1QFC6"/>
<dbReference type="Pfam" id="PF13676">
    <property type="entry name" value="TIR_2"/>
    <property type="match status" value="1"/>
</dbReference>